<dbReference type="Gene3D" id="3.40.50.12370">
    <property type="match status" value="1"/>
</dbReference>
<gene>
    <name evidence="1" type="ORF">BBJ29_009296</name>
    <name evidence="2" type="ORF">BBP00_00009557</name>
</gene>
<evidence type="ECO:0000313" key="4">
    <source>
        <dbReference type="Proteomes" id="UP000284657"/>
    </source>
</evidence>
<evidence type="ECO:0000313" key="1">
    <source>
        <dbReference type="EMBL" id="RLN44371.1"/>
    </source>
</evidence>
<reference evidence="3 4" key="1">
    <citation type="submission" date="2018-07" db="EMBL/GenBank/DDBJ databases">
        <title>Genome sequencing of oomycete isolates from Chile give support for New Zealand origin for Phytophthora kernoviae and make available the first Nothophytophthora sp. genome.</title>
        <authorList>
            <person name="Studholme D.J."/>
            <person name="Sanfuentes E."/>
            <person name="Panda P."/>
            <person name="Hill R."/>
            <person name="Sambles C."/>
            <person name="Grant M."/>
            <person name="Williams N.M."/>
            <person name="Mcdougal R.L."/>
        </authorList>
    </citation>
    <scope>NUCLEOTIDE SEQUENCE [LARGE SCALE GENOMIC DNA]</scope>
    <source>
        <strain evidence="2">Chile6</strain>
        <strain evidence="1">Chile7</strain>
    </source>
</reference>
<comment type="caution">
    <text evidence="2">The sequence shown here is derived from an EMBL/GenBank/DDBJ whole genome shotgun (WGS) entry which is preliminary data.</text>
</comment>
<dbReference type="OrthoDB" id="268400at2759"/>
<dbReference type="EMBL" id="MBAD02002794">
    <property type="protein sequence ID" value="RLN44371.1"/>
    <property type="molecule type" value="Genomic_DNA"/>
</dbReference>
<dbReference type="Proteomes" id="UP000284657">
    <property type="component" value="Unassembled WGS sequence"/>
</dbReference>
<organism evidence="2 3">
    <name type="scientific">Phytophthora kernoviae</name>
    <dbReference type="NCBI Taxonomy" id="325452"/>
    <lineage>
        <taxon>Eukaryota</taxon>
        <taxon>Sar</taxon>
        <taxon>Stramenopiles</taxon>
        <taxon>Oomycota</taxon>
        <taxon>Peronosporomycetes</taxon>
        <taxon>Peronosporales</taxon>
        <taxon>Peronosporaceae</taxon>
        <taxon>Phytophthora</taxon>
    </lineage>
</organism>
<evidence type="ECO:0000313" key="3">
    <source>
        <dbReference type="Proteomes" id="UP000277300"/>
    </source>
</evidence>
<evidence type="ECO:0000313" key="2">
    <source>
        <dbReference type="EMBL" id="RLN52613.1"/>
    </source>
</evidence>
<dbReference type="Proteomes" id="UP000277300">
    <property type="component" value="Unassembled WGS sequence"/>
</dbReference>
<dbReference type="AlphaFoldDB" id="A0A3F2RCC2"/>
<accession>A0A3F2RCC2</accession>
<protein>
    <submittedName>
        <fullName evidence="2">Uncharacterized protein</fullName>
    </submittedName>
</protein>
<proteinExistence type="predicted"/>
<name>A0A3F2RCC2_9STRA</name>
<sequence>MKDVFALKKASPALLLCIQSTRLVLSINESQLTNDTFRSQLLDRPDEIFDIFRALTPQDISQWDHEQICALVEDADYDPAVAARESESGLFLDLHATLMELRSKMHQGAHGKGGPNVDQVLHVPWEVLRSTSSIPTLVVPPAPVNSVISKQYVFVVAVDRSAAAARCLNAVLKLMRSTDLLRIVHFYEKPLIGENDAEPFNWCRDVIEGAQFIELKVKTARTNCGSNS</sequence>
<dbReference type="EMBL" id="MBDO02000725">
    <property type="protein sequence ID" value="RLN52613.1"/>
    <property type="molecule type" value="Genomic_DNA"/>
</dbReference>